<evidence type="ECO:0000313" key="12">
    <source>
        <dbReference type="EMBL" id="WAJ69157.1"/>
    </source>
</evidence>
<dbReference type="InterPro" id="IPR051045">
    <property type="entry name" value="TonB-dependent_transducer"/>
</dbReference>
<dbReference type="SUPFAM" id="SSF74653">
    <property type="entry name" value="TolA/TonB C-terminal domain"/>
    <property type="match status" value="1"/>
</dbReference>
<comment type="subcellular location">
    <subcellularLocation>
        <location evidence="1 10">Cell inner membrane</location>
        <topology evidence="1 10">Single-pass membrane protein</topology>
        <orientation evidence="1 10">Periplasmic side</orientation>
    </subcellularLocation>
</comment>
<evidence type="ECO:0000256" key="9">
    <source>
        <dbReference type="ARBA" id="ARBA00023136"/>
    </source>
</evidence>
<dbReference type="InterPro" id="IPR003538">
    <property type="entry name" value="TonB"/>
</dbReference>
<evidence type="ECO:0000256" key="8">
    <source>
        <dbReference type="ARBA" id="ARBA00022989"/>
    </source>
</evidence>
<keyword evidence="6" id="KW-0812">Transmembrane</keyword>
<protein>
    <recommendedName>
        <fullName evidence="10">Protein TonB</fullName>
    </recommendedName>
</protein>
<organism evidence="12 13">
    <name type="scientific">Catenovulum adriaticum</name>
    <dbReference type="NCBI Taxonomy" id="2984846"/>
    <lineage>
        <taxon>Bacteria</taxon>
        <taxon>Pseudomonadati</taxon>
        <taxon>Pseudomonadota</taxon>
        <taxon>Gammaproteobacteria</taxon>
        <taxon>Alteromonadales</taxon>
        <taxon>Alteromonadaceae</taxon>
        <taxon>Catenovulum</taxon>
    </lineage>
</organism>
<name>A0ABY7AHR3_9ALTE</name>
<evidence type="ECO:0000256" key="5">
    <source>
        <dbReference type="ARBA" id="ARBA00022519"/>
    </source>
</evidence>
<evidence type="ECO:0000256" key="10">
    <source>
        <dbReference type="RuleBase" id="RU362123"/>
    </source>
</evidence>
<comment type="similarity">
    <text evidence="2 10">Belongs to the TonB family.</text>
</comment>
<proteinExistence type="inferred from homology"/>
<evidence type="ECO:0000256" key="3">
    <source>
        <dbReference type="ARBA" id="ARBA00022448"/>
    </source>
</evidence>
<evidence type="ECO:0000256" key="7">
    <source>
        <dbReference type="ARBA" id="ARBA00022927"/>
    </source>
</evidence>
<keyword evidence="5 10" id="KW-0997">Cell inner membrane</keyword>
<evidence type="ECO:0000256" key="4">
    <source>
        <dbReference type="ARBA" id="ARBA00022475"/>
    </source>
</evidence>
<reference evidence="12" key="1">
    <citation type="submission" date="2022-10" db="EMBL/GenBank/DDBJ databases">
        <title>Catenovulum adriacola sp. nov. isolated in the Harbour of Susak.</title>
        <authorList>
            <person name="Schoch T."/>
            <person name="Reich S.J."/>
            <person name="Stoeferle S."/>
            <person name="Flaiz M."/>
            <person name="Kazda M."/>
            <person name="Riedel C.U."/>
            <person name="Duerre P."/>
        </authorList>
    </citation>
    <scope>NUCLEOTIDE SEQUENCE</scope>
    <source>
        <strain evidence="12">TS8</strain>
    </source>
</reference>
<evidence type="ECO:0000259" key="11">
    <source>
        <dbReference type="PROSITE" id="PS52015"/>
    </source>
</evidence>
<evidence type="ECO:0000256" key="2">
    <source>
        <dbReference type="ARBA" id="ARBA00006555"/>
    </source>
</evidence>
<accession>A0ABY7AHR3</accession>
<gene>
    <name evidence="12" type="ORF">OLW01_08140</name>
</gene>
<dbReference type="NCBIfam" id="TIGR01352">
    <property type="entry name" value="tonB_Cterm"/>
    <property type="match status" value="1"/>
</dbReference>
<evidence type="ECO:0000256" key="6">
    <source>
        <dbReference type="ARBA" id="ARBA00022692"/>
    </source>
</evidence>
<dbReference type="InterPro" id="IPR037682">
    <property type="entry name" value="TonB_C"/>
</dbReference>
<dbReference type="PROSITE" id="PS52015">
    <property type="entry name" value="TONB_CTD"/>
    <property type="match status" value="1"/>
</dbReference>
<evidence type="ECO:0000256" key="1">
    <source>
        <dbReference type="ARBA" id="ARBA00004383"/>
    </source>
</evidence>
<dbReference type="RefSeq" id="WP_268073349.1">
    <property type="nucleotide sequence ID" value="NZ_CP109965.1"/>
</dbReference>
<keyword evidence="9" id="KW-0472">Membrane</keyword>
<dbReference type="InterPro" id="IPR006260">
    <property type="entry name" value="TonB/TolA_C"/>
</dbReference>
<dbReference type="Proteomes" id="UP001163726">
    <property type="component" value="Chromosome"/>
</dbReference>
<dbReference type="Pfam" id="PF03544">
    <property type="entry name" value="TonB_C"/>
    <property type="match status" value="1"/>
</dbReference>
<dbReference type="EMBL" id="CP109965">
    <property type="protein sequence ID" value="WAJ69157.1"/>
    <property type="molecule type" value="Genomic_DNA"/>
</dbReference>
<keyword evidence="4 10" id="KW-1003">Cell membrane</keyword>
<feature type="domain" description="TonB C-terminal" evidence="11">
    <location>
        <begin position="37"/>
        <end position="134"/>
    </location>
</feature>
<comment type="function">
    <text evidence="10">Interacts with outer membrane receptor proteins that carry out high-affinity binding and energy dependent uptake into the periplasmic space of specific substrates. It could act to transduce energy from the cytoplasmic membrane to specific energy-requiring processes in the outer membrane, resulting in the release into the periplasm of ligands bound by these outer membrane proteins.</text>
</comment>
<dbReference type="PANTHER" id="PTHR33446">
    <property type="entry name" value="PROTEIN TONB-RELATED"/>
    <property type="match status" value="1"/>
</dbReference>
<keyword evidence="10" id="KW-0735">Signal-anchor</keyword>
<keyword evidence="7 10" id="KW-0653">Protein transport</keyword>
<dbReference type="Gene3D" id="3.30.2420.10">
    <property type="entry name" value="TonB"/>
    <property type="match status" value="1"/>
</dbReference>
<dbReference type="PRINTS" id="PR01374">
    <property type="entry name" value="TONBPROTEIN"/>
</dbReference>
<dbReference type="PROSITE" id="PS51257">
    <property type="entry name" value="PROKAR_LIPOPROTEIN"/>
    <property type="match status" value="1"/>
</dbReference>
<evidence type="ECO:0000313" key="13">
    <source>
        <dbReference type="Proteomes" id="UP001163726"/>
    </source>
</evidence>
<keyword evidence="13" id="KW-1185">Reference proteome</keyword>
<keyword evidence="3 10" id="KW-0813">Transport</keyword>
<keyword evidence="8" id="KW-1133">Transmembrane helix</keyword>
<sequence length="137" mass="15697">MNKYYLLPLVTLLFGCQSIPKGERLFCISADDKNQPQFEYFPTPISRVAPRYPTTAEKDGVEGFVKFKFDVSKNGKPVNINIVESYPGTVFNLNSKQALKKWKYKPAKFNGESIHSSCYELTLNFQLNYLRVKNTPS</sequence>